<dbReference type="EMBL" id="WWCX01000001">
    <property type="protein sequence ID" value="MYM92456.1"/>
    <property type="molecule type" value="Genomic_DNA"/>
</dbReference>
<protein>
    <submittedName>
        <fullName evidence="2">Uncharacterized protein</fullName>
    </submittedName>
</protein>
<dbReference type="Proteomes" id="UP000447355">
    <property type="component" value="Unassembled WGS sequence"/>
</dbReference>
<evidence type="ECO:0000313" key="2">
    <source>
        <dbReference type="EMBL" id="MYM92456.1"/>
    </source>
</evidence>
<feature type="transmembrane region" description="Helical" evidence="1">
    <location>
        <begin position="6"/>
        <end position="25"/>
    </location>
</feature>
<dbReference type="RefSeq" id="WP_161081723.1">
    <property type="nucleotide sequence ID" value="NZ_WWCX01000001.1"/>
</dbReference>
<feature type="transmembrane region" description="Helical" evidence="1">
    <location>
        <begin position="32"/>
        <end position="50"/>
    </location>
</feature>
<name>A0A845GGS0_9BURK</name>
<keyword evidence="1" id="KW-1133">Transmembrane helix</keyword>
<reference evidence="2" key="1">
    <citation type="submission" date="2019-12" db="EMBL/GenBank/DDBJ databases">
        <title>Novel species isolated from a subtropical stream in China.</title>
        <authorList>
            <person name="Lu H."/>
        </authorList>
    </citation>
    <scope>NUCLEOTIDE SEQUENCE [LARGE SCALE GENOMIC DNA]</scope>
    <source>
        <strain evidence="2">FT81W</strain>
    </source>
</reference>
<gene>
    <name evidence="2" type="ORF">GTP90_01115</name>
</gene>
<keyword evidence="1" id="KW-0812">Transmembrane</keyword>
<keyword evidence="1" id="KW-0472">Membrane</keyword>
<organism evidence="2 3">
    <name type="scientific">Duganella vulcania</name>
    <dbReference type="NCBI Taxonomy" id="2692166"/>
    <lineage>
        <taxon>Bacteria</taxon>
        <taxon>Pseudomonadati</taxon>
        <taxon>Pseudomonadota</taxon>
        <taxon>Betaproteobacteria</taxon>
        <taxon>Burkholderiales</taxon>
        <taxon>Oxalobacteraceae</taxon>
        <taxon>Telluria group</taxon>
        <taxon>Duganella</taxon>
    </lineage>
</organism>
<comment type="caution">
    <text evidence="2">The sequence shown here is derived from an EMBL/GenBank/DDBJ whole genome shotgun (WGS) entry which is preliminary data.</text>
</comment>
<feature type="transmembrane region" description="Helical" evidence="1">
    <location>
        <begin position="56"/>
        <end position="75"/>
    </location>
</feature>
<evidence type="ECO:0000256" key="1">
    <source>
        <dbReference type="SAM" id="Phobius"/>
    </source>
</evidence>
<accession>A0A845GGS0</accession>
<sequence length="85" mass="9026">METVDVFRLVSMAFLAVVAALRVCVGKQPNGSLLVSVCLCVAIVASIAQWPRVSLLAQTSGLLIAGILVTAEFVFKRSLKRPGPQ</sequence>
<proteinExistence type="predicted"/>
<dbReference type="AlphaFoldDB" id="A0A845GGS0"/>
<evidence type="ECO:0000313" key="3">
    <source>
        <dbReference type="Proteomes" id="UP000447355"/>
    </source>
</evidence>